<evidence type="ECO:0000256" key="1">
    <source>
        <dbReference type="RuleBase" id="RU367090"/>
    </source>
</evidence>
<dbReference type="GO" id="GO:0043023">
    <property type="term" value="F:ribosomal large subunit binding"/>
    <property type="evidence" value="ECO:0007669"/>
    <property type="project" value="TreeGrafter"/>
</dbReference>
<keyword evidence="1" id="KW-0833">Ubl conjugation pathway</keyword>
<protein>
    <recommendedName>
        <fullName evidence="1">E3 ubiquitin-protein ligase listerin</fullName>
        <ecNumber evidence="1">2.3.2.27</ecNumber>
    </recommendedName>
    <alternativeName>
        <fullName evidence="1">RING-type E3 ubiquitin transferase listerin</fullName>
    </alternativeName>
</protein>
<feature type="region of interest" description="Disordered" evidence="2">
    <location>
        <begin position="1"/>
        <end position="25"/>
    </location>
</feature>
<organism evidence="4">
    <name type="scientific">Pararge aegeria</name>
    <name type="common">speckled wood butterfly</name>
    <dbReference type="NCBI Taxonomy" id="116150"/>
    <lineage>
        <taxon>Eukaryota</taxon>
        <taxon>Metazoa</taxon>
        <taxon>Ecdysozoa</taxon>
        <taxon>Arthropoda</taxon>
        <taxon>Hexapoda</taxon>
        <taxon>Insecta</taxon>
        <taxon>Pterygota</taxon>
        <taxon>Neoptera</taxon>
        <taxon>Endopterygota</taxon>
        <taxon>Lepidoptera</taxon>
        <taxon>Glossata</taxon>
        <taxon>Ditrysia</taxon>
        <taxon>Papilionoidea</taxon>
        <taxon>Nymphalidae</taxon>
        <taxon>Satyrinae</taxon>
        <taxon>Satyrini</taxon>
        <taxon>Parargina</taxon>
        <taxon>Pararge</taxon>
    </lineage>
</organism>
<keyword evidence="1" id="KW-0808">Transferase</keyword>
<comment type="pathway">
    <text evidence="1">Protein modification; protein ubiquitination.</text>
</comment>
<comment type="subunit">
    <text evidence="1">Component of the ribosome quality control complex (RQC).</text>
</comment>
<dbReference type="UniPathway" id="UPA00143"/>
<name>S4PZU5_9NEOP</name>
<dbReference type="GO" id="GO:0008270">
    <property type="term" value="F:zinc ion binding"/>
    <property type="evidence" value="ECO:0007669"/>
    <property type="project" value="UniProtKB-KW"/>
</dbReference>
<dbReference type="EC" id="2.3.2.27" evidence="1"/>
<reference evidence="4" key="2">
    <citation type="submission" date="2013-05" db="EMBL/GenBank/DDBJ databases">
        <authorList>
            <person name="Carter J.-M."/>
            <person name="Baker S.C."/>
            <person name="Pink R."/>
            <person name="Carter D.R.F."/>
            <person name="Collins A."/>
            <person name="Tomlin J."/>
            <person name="Gibbs M."/>
            <person name="Breuker C.J."/>
        </authorList>
    </citation>
    <scope>NUCLEOTIDE SEQUENCE</scope>
    <source>
        <tissue evidence="4">Ovary</tissue>
    </source>
</reference>
<dbReference type="EMBL" id="GAIX01000928">
    <property type="protein sequence ID" value="JAA91632.1"/>
    <property type="molecule type" value="Transcribed_RNA"/>
</dbReference>
<dbReference type="PANTHER" id="PTHR12389:SF0">
    <property type="entry name" value="E3 UBIQUITIN-PROTEIN LIGASE LISTERIN"/>
    <property type="match status" value="1"/>
</dbReference>
<keyword evidence="1" id="KW-0863">Zinc-finger</keyword>
<keyword evidence="1" id="KW-0862">Zinc</keyword>
<evidence type="ECO:0000259" key="3">
    <source>
        <dbReference type="Pfam" id="PF22958"/>
    </source>
</evidence>
<dbReference type="GO" id="GO:0061630">
    <property type="term" value="F:ubiquitin protein ligase activity"/>
    <property type="evidence" value="ECO:0007669"/>
    <property type="project" value="UniProtKB-UniRule"/>
</dbReference>
<dbReference type="Pfam" id="PF22958">
    <property type="entry name" value="Ltn1_1st"/>
    <property type="match status" value="1"/>
</dbReference>
<dbReference type="GO" id="GO:1990116">
    <property type="term" value="P:ribosome-associated ubiquitin-dependent protein catabolic process"/>
    <property type="evidence" value="ECO:0007669"/>
    <property type="project" value="UniProtKB-UniRule"/>
</dbReference>
<evidence type="ECO:0000256" key="2">
    <source>
        <dbReference type="SAM" id="MobiDB-lite"/>
    </source>
</evidence>
<comment type="function">
    <text evidence="1">E3 ubiquitin-protein ligase. Component of the ribosome quality control complex (RQC), a ribosome-associated complex that mediates ubiquitination and extraction of incompletely synthesized nascent chains for proteasomal degradation.</text>
</comment>
<dbReference type="GO" id="GO:0005829">
    <property type="term" value="C:cytosol"/>
    <property type="evidence" value="ECO:0007669"/>
    <property type="project" value="UniProtKB-UniRule"/>
</dbReference>
<dbReference type="GO" id="GO:0016567">
    <property type="term" value="P:protein ubiquitination"/>
    <property type="evidence" value="ECO:0007669"/>
    <property type="project" value="UniProtKB-UniPathway"/>
</dbReference>
<dbReference type="PANTHER" id="PTHR12389">
    <property type="entry name" value="ZINC FINGER PROTEIN 294"/>
    <property type="match status" value="1"/>
</dbReference>
<sequence length="133" mass="14702">MGGKSNQSQRTKNNARPSSSGRSAELLQNATNVDQYFTAGSGKTQPVLFPSLASANMDQDLTPEFSVCFKKFTKKDPVTKIKALQEFKELVKTGSVDDVEAALPSWANHYQALTFDCDHRVREAAQVYRLLVS</sequence>
<dbReference type="InterPro" id="IPR039795">
    <property type="entry name" value="LTN1/Rkr1"/>
</dbReference>
<dbReference type="GO" id="GO:0072344">
    <property type="term" value="P:rescue of stalled ribosome"/>
    <property type="evidence" value="ECO:0007669"/>
    <property type="project" value="UniProtKB-UniRule"/>
</dbReference>
<proteinExistence type="inferred from homology"/>
<comment type="catalytic activity">
    <reaction evidence="1">
        <text>S-ubiquitinyl-[E2 ubiquitin-conjugating enzyme]-L-cysteine + [acceptor protein]-L-lysine = [E2 ubiquitin-conjugating enzyme]-L-cysteine + N(6)-ubiquitinyl-[acceptor protein]-L-lysine.</text>
        <dbReference type="EC" id="2.3.2.27"/>
    </reaction>
</comment>
<feature type="domain" description="E3 ubiquitin-protein ligase listerin N-terminal" evidence="3">
    <location>
        <begin position="64"/>
        <end position="127"/>
    </location>
</feature>
<keyword evidence="1" id="KW-0479">Metal-binding</keyword>
<dbReference type="AlphaFoldDB" id="S4PZU5"/>
<reference evidence="4" key="1">
    <citation type="journal article" date="2013" name="BMC Genomics">
        <title>Unscrambling butterfly oogenesis.</title>
        <authorList>
            <person name="Carter J.M."/>
            <person name="Baker S.C."/>
            <person name="Pink R."/>
            <person name="Carter D.R."/>
            <person name="Collins A."/>
            <person name="Tomlin J."/>
            <person name="Gibbs M."/>
            <person name="Breuker C.J."/>
        </authorList>
    </citation>
    <scope>NUCLEOTIDE SEQUENCE</scope>
    <source>
        <tissue evidence="4">Ovary</tissue>
    </source>
</reference>
<accession>S4PZU5</accession>
<dbReference type="InterPro" id="IPR054476">
    <property type="entry name" value="Ltn1_N"/>
</dbReference>
<evidence type="ECO:0000313" key="4">
    <source>
        <dbReference type="EMBL" id="JAA91632.1"/>
    </source>
</evidence>
<comment type="similarity">
    <text evidence="1">Belongs to the LTN1 family.</text>
</comment>
<dbReference type="GO" id="GO:1990112">
    <property type="term" value="C:RQC complex"/>
    <property type="evidence" value="ECO:0007669"/>
    <property type="project" value="UniProtKB-UniRule"/>
</dbReference>